<dbReference type="SUPFAM" id="SSF101898">
    <property type="entry name" value="NHL repeat"/>
    <property type="match status" value="1"/>
</dbReference>
<protein>
    <submittedName>
        <fullName evidence="2">Uncharacterized protein</fullName>
    </submittedName>
</protein>
<dbReference type="AlphaFoldDB" id="A0A9X3YG92"/>
<feature type="signal peptide" evidence="1">
    <location>
        <begin position="1"/>
        <end position="24"/>
    </location>
</feature>
<evidence type="ECO:0000313" key="2">
    <source>
        <dbReference type="EMBL" id="MDC8011482.1"/>
    </source>
</evidence>
<evidence type="ECO:0000256" key="1">
    <source>
        <dbReference type="SAM" id="SignalP"/>
    </source>
</evidence>
<comment type="caution">
    <text evidence="2">The sequence shown here is derived from an EMBL/GenBank/DDBJ whole genome shotgun (WGS) entry which is preliminary data.</text>
</comment>
<keyword evidence="3" id="KW-1185">Reference proteome</keyword>
<reference evidence="2" key="1">
    <citation type="submission" date="2023-02" db="EMBL/GenBank/DDBJ databases">
        <title>Tahibacter soli sp. nov. isolated from soil.</title>
        <authorList>
            <person name="Baek J.H."/>
            <person name="Lee J.K."/>
            <person name="Choi D.G."/>
            <person name="Jeon C.O."/>
        </authorList>
    </citation>
    <scope>NUCLEOTIDE SEQUENCE</scope>
    <source>
        <strain evidence="2">BL</strain>
    </source>
</reference>
<sequence length="1062" mass="110890">MHFRYLLQNLLGVAAAFAAATATAGASWRYLEPQAPRAVEPADYRLGTDGSLWLFGNDGVRRVDAGGATTGFLAALPQTGGYPAGQLTSDGGAVVASPNNCSLTRVDSAVRVRWKRLLPEYCVFVPAADDAVWVADNGGTLIKLGADGGIARQVSIAPGLPLLAAMPDGGVAVSMNLGTPLRSTLTRYSRDGEPLWSLSRNVYFADIAASPDGTLTVGGAGADTDGIAVYRFRADGTPVAEYIAPRDPARNEGNIVVRLARDGSASVTTAYYTTAAIVHAVYRFGTDGQLAWRKEACVQPSNTYMPTEAVLPLDGGEAAVACSGTDEARFLRFDAHGTAVADTLLPTLSAELGLRADGTLQALGYAPGTYAMRLYAIDRDGKTVDAPMPSAPEPLDLAGRVFADDGASYLLSRAALLAEPRRLTLAKIDANGALVWRRTFAAIAPLAQLSVAGGQACVAQSRLRTSPWPSGFTGPPPPPPAPVSIACVASGDGADRWVRTYPTDGAQHWFGAQDDGTFAHLSSQGSTHTIVRHDAAGNEVARVERSGYANSGAIDAAGDIAAGVYDAVTPRRFVVRYDAQGAAHSADIETTAGLEVVGVVAGRVQALVGTSSGREYRWFGTDGAFQWSRPMVGLVALPVPDRGGESVYLAERLTLSTPQRLAVRLMRLRATDGSVVWSRSPVFLAPTEFSRERIALDASSAQVVLAYATSNRVQAQRFDARDGAPIGEQADACAVYCGLIDAVGIDPQGLVRAALPITPGDATAATTAIVALRDTFAQPPVRIDQVGLGGAWWAPYASGEGFVADWLPGARTWFMPWFTYSRYGAGGGLAEQRWYVVAGTVGEGATQAQLPILETTGGTFDAAGGATVRRVGTATLRFTDCDNGTLSYVFDAPHNDGATGAITLSRLSPATRDCTLADGTIEPHAAATAGGFDARMSGSWYEEATSGQGLQFTVQPGGVFFAPWFTFDPAGASDDPGRQRWYTLQGSLANATQGRVVVPIAEATGGAFDSTPASRTVVVGAATLTMQGCDRATLEYAFDTAAGDLAGRTGTIDLEKAGGCTP</sequence>
<dbReference type="Gene3D" id="2.80.10.50">
    <property type="match status" value="1"/>
</dbReference>
<gene>
    <name evidence="2" type="ORF">OD750_002850</name>
</gene>
<keyword evidence="1" id="KW-0732">Signal</keyword>
<dbReference type="EMBL" id="JAOVZO020000003">
    <property type="protein sequence ID" value="MDC8011482.1"/>
    <property type="molecule type" value="Genomic_DNA"/>
</dbReference>
<evidence type="ECO:0000313" key="3">
    <source>
        <dbReference type="Proteomes" id="UP001139971"/>
    </source>
</evidence>
<feature type="chain" id="PRO_5040866120" evidence="1">
    <location>
        <begin position="25"/>
        <end position="1062"/>
    </location>
</feature>
<proteinExistence type="predicted"/>
<organism evidence="2 3">
    <name type="scientific">Tahibacter soli</name>
    <dbReference type="NCBI Taxonomy" id="2983605"/>
    <lineage>
        <taxon>Bacteria</taxon>
        <taxon>Pseudomonadati</taxon>
        <taxon>Pseudomonadota</taxon>
        <taxon>Gammaproteobacteria</taxon>
        <taxon>Lysobacterales</taxon>
        <taxon>Rhodanobacteraceae</taxon>
        <taxon>Tahibacter</taxon>
    </lineage>
</organism>
<dbReference type="Proteomes" id="UP001139971">
    <property type="component" value="Unassembled WGS sequence"/>
</dbReference>
<dbReference type="RefSeq" id="WP_263542705.1">
    <property type="nucleotide sequence ID" value="NZ_JAOVZO020000003.1"/>
</dbReference>
<name>A0A9X3YG92_9GAMM</name>
<accession>A0A9X3YG92</accession>